<dbReference type="RefSeq" id="XP_024319870.1">
    <property type="nucleotide sequence ID" value="XM_024472636.1"/>
</dbReference>
<dbReference type="Proteomes" id="UP000077154">
    <property type="component" value="Unassembled WGS sequence"/>
</dbReference>
<reference evidence="2" key="1">
    <citation type="submission" date="2016-03" db="EMBL/GenBank/DDBJ databases">
        <title>Updated assembly of Pseudogymnoascus destructans, the fungus causing white-nose syndrome of bats.</title>
        <authorList>
            <person name="Palmer J.M."/>
            <person name="Drees K.P."/>
            <person name="Foster J.T."/>
            <person name="Lindner D.L."/>
        </authorList>
    </citation>
    <scope>NUCLEOTIDE SEQUENCE [LARGE SCALE GENOMIC DNA]</scope>
    <source>
        <strain evidence="2">20631-21</strain>
    </source>
</reference>
<sequence>MASTTPTTARHCSQALSRGVGNDLDQSTQKVTYSELALSHVLHTLPAEKVFSFLPSIVSSLNAMQTLPRVLHWLCQGQGSLNRYLDRHPTDRLHVAAALGIALHSEPSPATSPATSPGRPVQALSLHIPEQKLQSAKIDDIWRVCHTTQQV</sequence>
<dbReference type="GeneID" id="36292228"/>
<proteinExistence type="predicted"/>
<evidence type="ECO:0000256" key="1">
    <source>
        <dbReference type="SAM" id="MobiDB-lite"/>
    </source>
</evidence>
<evidence type="ECO:0000313" key="2">
    <source>
        <dbReference type="EMBL" id="OAF54566.1"/>
    </source>
</evidence>
<dbReference type="AlphaFoldDB" id="A0A176ZXB3"/>
<dbReference type="EMBL" id="KV441419">
    <property type="protein sequence ID" value="OAF54566.1"/>
    <property type="molecule type" value="Genomic_DNA"/>
</dbReference>
<accession>A0A176ZXB3</accession>
<gene>
    <name evidence="2" type="ORF">VC83_09191</name>
</gene>
<name>A0A176ZXB3_9PEZI</name>
<protein>
    <submittedName>
        <fullName evidence="2">Uncharacterized protein</fullName>
    </submittedName>
</protein>
<organism evidence="2">
    <name type="scientific">Pseudogymnoascus destructans</name>
    <dbReference type="NCBI Taxonomy" id="655981"/>
    <lineage>
        <taxon>Eukaryota</taxon>
        <taxon>Fungi</taxon>
        <taxon>Dikarya</taxon>
        <taxon>Ascomycota</taxon>
        <taxon>Pezizomycotina</taxon>
        <taxon>Leotiomycetes</taxon>
        <taxon>Thelebolales</taxon>
        <taxon>Thelebolaceae</taxon>
        <taxon>Pseudogymnoascus</taxon>
    </lineage>
</organism>
<feature type="compositionally biased region" description="Polar residues" evidence="1">
    <location>
        <begin position="1"/>
        <end position="16"/>
    </location>
</feature>
<feature type="region of interest" description="Disordered" evidence="1">
    <location>
        <begin position="1"/>
        <end position="22"/>
    </location>
</feature>